<protein>
    <submittedName>
        <fullName evidence="1">Uncharacterized protein</fullName>
    </submittedName>
</protein>
<sequence>MLTKLVDLTHLWVIKEVQYLAESEEYRGNLILRDLYYKQQLIEYVLSNLNHRCMMIELTAIPKEADDLFPQCPLDERVVMRQLLLMGMSKIVRSRLEQAEKQQIVISTDRKQPDRPNIN</sequence>
<evidence type="ECO:0000313" key="2">
    <source>
        <dbReference type="Proteomes" id="UP000010473"/>
    </source>
</evidence>
<name>K9XZV1_STAC7</name>
<gene>
    <name evidence="1" type="ordered locus">Sta7437_4654</name>
</gene>
<dbReference type="HOGENOM" id="CLU_2059980_0_0_3"/>
<dbReference type="RefSeq" id="WP_015212016.1">
    <property type="nucleotide sequence ID" value="NC_019765.1"/>
</dbReference>
<dbReference type="OrthoDB" id="582662at2"/>
<keyword evidence="1" id="KW-0614">Plasmid</keyword>
<keyword evidence="2" id="KW-1185">Reference proteome</keyword>
<dbReference type="EMBL" id="CP003654">
    <property type="protein sequence ID" value="AFZ38110.1"/>
    <property type="molecule type" value="Genomic_DNA"/>
</dbReference>
<accession>K9XZV1</accession>
<dbReference type="KEGG" id="scs:Sta7437_4654"/>
<geneLocation type="plasmid" evidence="1 2">
    <name>pSTA7437.01</name>
</geneLocation>
<dbReference type="AlphaFoldDB" id="K9XZV1"/>
<evidence type="ECO:0000313" key="1">
    <source>
        <dbReference type="EMBL" id="AFZ38110.1"/>
    </source>
</evidence>
<proteinExistence type="predicted"/>
<reference evidence="2" key="1">
    <citation type="journal article" date="2013" name="Proc. Natl. Acad. Sci. U.S.A.">
        <title>Improving the coverage of the cyanobacterial phylum using diversity-driven genome sequencing.</title>
        <authorList>
            <person name="Shih P.M."/>
            <person name="Wu D."/>
            <person name="Latifi A."/>
            <person name="Axen S.D."/>
            <person name="Fewer D.P."/>
            <person name="Talla E."/>
            <person name="Calteau A."/>
            <person name="Cai F."/>
            <person name="Tandeau de Marsac N."/>
            <person name="Rippka R."/>
            <person name="Herdman M."/>
            <person name="Sivonen K."/>
            <person name="Coursin T."/>
            <person name="Laurent T."/>
            <person name="Goodwin L."/>
            <person name="Nolan M."/>
            <person name="Davenport K.W."/>
            <person name="Han C.S."/>
            <person name="Rubin E.M."/>
            <person name="Eisen J.A."/>
            <person name="Woyke T."/>
            <person name="Gugger M."/>
            <person name="Kerfeld C.A."/>
        </authorList>
    </citation>
    <scope>NUCLEOTIDE SEQUENCE [LARGE SCALE GENOMIC DNA]</scope>
    <source>
        <strain evidence="2">ATCC 29371 / PCC 7437</strain>
        <plasmid evidence="2">Plasmid pSTA7437.01</plasmid>
    </source>
</reference>
<dbReference type="Proteomes" id="UP000010473">
    <property type="component" value="Plasmid pSTA7437.01"/>
</dbReference>
<organism evidence="1 2">
    <name type="scientific">Stanieria cyanosphaera (strain ATCC 29371 / PCC 7437)</name>
    <dbReference type="NCBI Taxonomy" id="111780"/>
    <lineage>
        <taxon>Bacteria</taxon>
        <taxon>Bacillati</taxon>
        <taxon>Cyanobacteriota</taxon>
        <taxon>Cyanophyceae</taxon>
        <taxon>Pleurocapsales</taxon>
        <taxon>Dermocarpellaceae</taxon>
        <taxon>Stanieria</taxon>
    </lineage>
</organism>